<feature type="domain" description="Virulence-associated protein E-like" evidence="2">
    <location>
        <begin position="477"/>
        <end position="696"/>
    </location>
</feature>
<dbReference type="Pfam" id="PF05272">
    <property type="entry name" value="VapE-like_dom"/>
    <property type="match status" value="1"/>
</dbReference>
<accession>A0A178L968</accession>
<gene>
    <name evidence="3" type="ORF">A4V15_23030</name>
</gene>
<comment type="caution">
    <text evidence="3">The sequence shown here is derived from an EMBL/GenBank/DDBJ whole genome shotgun (WGS) entry which is preliminary data.</text>
</comment>
<organism evidence="3 4">
    <name type="scientific">Pseudomonas oryzihabitans</name>
    <dbReference type="NCBI Taxonomy" id="47885"/>
    <lineage>
        <taxon>Bacteria</taxon>
        <taxon>Pseudomonadati</taxon>
        <taxon>Pseudomonadota</taxon>
        <taxon>Gammaproteobacteria</taxon>
        <taxon>Pseudomonadales</taxon>
        <taxon>Pseudomonadaceae</taxon>
        <taxon>Pseudomonas</taxon>
    </lineage>
</organism>
<dbReference type="RefSeq" id="WP_064308888.1">
    <property type="nucleotide sequence ID" value="NZ_LWCR01000038.1"/>
</dbReference>
<protein>
    <recommendedName>
        <fullName evidence="2">Virulence-associated protein E-like domain-containing protein</fullName>
    </recommendedName>
</protein>
<evidence type="ECO:0000313" key="3">
    <source>
        <dbReference type="EMBL" id="OAN26288.1"/>
    </source>
</evidence>
<evidence type="ECO:0000313" key="4">
    <source>
        <dbReference type="Proteomes" id="UP000078356"/>
    </source>
</evidence>
<dbReference type="PANTHER" id="PTHR34985:SF1">
    <property type="entry name" value="SLR0554 PROTEIN"/>
    <property type="match status" value="1"/>
</dbReference>
<evidence type="ECO:0000256" key="1">
    <source>
        <dbReference type="SAM" id="Coils"/>
    </source>
</evidence>
<keyword evidence="1" id="KW-0175">Coiled coil</keyword>
<evidence type="ECO:0000259" key="2">
    <source>
        <dbReference type="Pfam" id="PF05272"/>
    </source>
</evidence>
<dbReference type="PANTHER" id="PTHR34985">
    <property type="entry name" value="SLR0554 PROTEIN"/>
    <property type="match status" value="1"/>
</dbReference>
<name>A0A178L968_9PSED</name>
<proteinExistence type="predicted"/>
<dbReference type="OrthoDB" id="9763644at2"/>
<feature type="coiled-coil region" evidence="1">
    <location>
        <begin position="113"/>
        <end position="158"/>
    </location>
</feature>
<dbReference type="InterPro" id="IPR007936">
    <property type="entry name" value="VapE-like_dom"/>
</dbReference>
<dbReference type="AlphaFoldDB" id="A0A178L968"/>
<dbReference type="EMBL" id="LWCR01000038">
    <property type="protein sequence ID" value="OAN26288.1"/>
    <property type="molecule type" value="Genomic_DNA"/>
</dbReference>
<dbReference type="Proteomes" id="UP000078356">
    <property type="component" value="Unassembled WGS sequence"/>
</dbReference>
<sequence>MKAPSRFAVWVSERYPSPLDALAAYFEDAQAAAASVGALLESMPALDGAWHKLPNLAGRNEQDRSYKGELVTDRDGTVWPSVTFTALGREGIYWKPRDLAFQEWRSTGGQSSADDNGARMAEYRRKAAELQAQAEADKAAAEDQKREAQEAAAMAATEAWEAATPCAGHAYLTRKGVQAHGLRVVSADHHARLWSDKLGKWLPRAIVARRGELLVPMVDASSRIWNVQRIDVEGGKQFVMGGRKRGTFHRIAGTGPAWAAEGYATAATVHAATGCPVVVAFDAGNLAAVAAELPELQKVAADNDENAAGLKGAEAAGLPYAMPSVVGQDWNDAAAALGLESVAQLLTLPVKPAEPAANGTLAPDDGQFNDVDVHSMTPVQFMSWPNTSDKGMPLNTRPNLEHLLENYGITVRYDVVRKDLVIRLPGQRGTLDNMRETAITEVSSLCALNRMPKSDVPAYLLSIGDLSPVNPVMDFITSKPWDGRSRVADLLQTISTQPGFDREWMALLVRRWLISAVAAAAKPHGFVSKGVLVFQGPQSSGKTSWFRSLLPEQMRDLLKVDAHIDPDNKDTVISAVSHWLCELGELDGTLRKADIARLKGFLSQDVDQFRRPYARAEGKYQRRTVFFASVNPEQFLADDTGNVRWWTVPVTSLDYGHNIDTQQLWAEVFTWFQAGERWWLDADEEARLSSANAAHESADPVGELIQSRYGMAPAGAATRSITATEILLEIGYDRPTKAQLNAAGSVLRALFGEAKRTKAGRLFDVPNQSAGRPF</sequence>
<reference evidence="3 4" key="1">
    <citation type="submission" date="2016-04" db="EMBL/GenBank/DDBJ databases">
        <title>Draft Genome Sequences of Staphylococcus capitis Strain H36, S. capitis Strain H65, S. cohnii Strain H62, S. hominis Strain H69, Mycobacterium iranicum Strain H39, Plantibacter sp. Strain H53, Pseudomonas oryzihabitans Strain H72, and Microbacterium sp. Strain H83, isolated from residential settings.</title>
        <authorList>
            <person name="Lymperopoulou D."/>
            <person name="Adams R.I."/>
            <person name="Lindow S."/>
            <person name="Coil D.A."/>
            <person name="Jospin G."/>
            <person name="Eisen J.A."/>
        </authorList>
    </citation>
    <scope>NUCLEOTIDE SEQUENCE [LARGE SCALE GENOMIC DNA]</scope>
    <source>
        <strain evidence="3 4">H72</strain>
    </source>
</reference>